<dbReference type="SUPFAM" id="SSF51351">
    <property type="entry name" value="Triosephosphate isomerase (TIM)"/>
    <property type="match status" value="1"/>
</dbReference>
<evidence type="ECO:0000256" key="1">
    <source>
        <dbReference type="ARBA" id="ARBA00023235"/>
    </source>
</evidence>
<dbReference type="Gene3D" id="3.20.20.70">
    <property type="entry name" value="Aldolase class I"/>
    <property type="match status" value="1"/>
</dbReference>
<protein>
    <submittedName>
        <fullName evidence="2">Triosephosphate isomerase</fullName>
        <ecNumber evidence="2">5.3.1.1</ecNumber>
    </submittedName>
</protein>
<dbReference type="GO" id="GO:0004807">
    <property type="term" value="F:triose-phosphate isomerase activity"/>
    <property type="evidence" value="ECO:0007669"/>
    <property type="project" value="UniProtKB-EC"/>
</dbReference>
<dbReference type="EMBL" id="AUZZ01007332">
    <property type="protein sequence ID" value="EQD42825.1"/>
    <property type="molecule type" value="Genomic_DNA"/>
</dbReference>
<dbReference type="AlphaFoldDB" id="T1AL82"/>
<evidence type="ECO:0000313" key="2">
    <source>
        <dbReference type="EMBL" id="EQD42825.1"/>
    </source>
</evidence>
<sequence>MSDKTTRSKDSMLIINCKHYKNAVGERFENFFAQLPGSKTGNGWEIHYAIGTYDLHLAKHFPDKSFFAQHVDPNGYGAFTGRISMELLIDSGIKGSLINHSEFRLGRDVVERAIAKARNMEFDLVVCAENLDEVSHFAQSGAPIVAYEPPELIGGNISVSSEKPDIIEKAANICEKSDALLIVGAGIKTGRDIFTSLKLGAVGGLVASGVVLASNPADAITSLINI</sequence>
<dbReference type="InterPro" id="IPR013785">
    <property type="entry name" value="Aldolase_TIM"/>
</dbReference>
<dbReference type="InterPro" id="IPR035990">
    <property type="entry name" value="TIM_sf"/>
</dbReference>
<proteinExistence type="predicted"/>
<reference evidence="2" key="1">
    <citation type="submission" date="2013-08" db="EMBL/GenBank/DDBJ databases">
        <authorList>
            <person name="Mendez C."/>
            <person name="Richter M."/>
            <person name="Ferrer M."/>
            <person name="Sanchez J."/>
        </authorList>
    </citation>
    <scope>NUCLEOTIDE SEQUENCE</scope>
</reference>
<dbReference type="Pfam" id="PF00121">
    <property type="entry name" value="TIM"/>
    <property type="match status" value="1"/>
</dbReference>
<dbReference type="PROSITE" id="PS51440">
    <property type="entry name" value="TIM_2"/>
    <property type="match status" value="1"/>
</dbReference>
<name>T1AL82_9ZZZZ</name>
<dbReference type="NCBIfam" id="NF003302">
    <property type="entry name" value="PRK04302.1"/>
    <property type="match status" value="1"/>
</dbReference>
<comment type="caution">
    <text evidence="2">The sequence shown here is derived from an EMBL/GenBank/DDBJ whole genome shotgun (WGS) entry which is preliminary data.</text>
</comment>
<organism evidence="2">
    <name type="scientific">mine drainage metagenome</name>
    <dbReference type="NCBI Taxonomy" id="410659"/>
    <lineage>
        <taxon>unclassified sequences</taxon>
        <taxon>metagenomes</taxon>
        <taxon>ecological metagenomes</taxon>
    </lineage>
</organism>
<gene>
    <name evidence="2" type="ORF">B2A_10161</name>
</gene>
<dbReference type="EC" id="5.3.1.1" evidence="2"/>
<accession>T1AL82</accession>
<reference evidence="2" key="2">
    <citation type="journal article" date="2014" name="ISME J.">
        <title>Microbial stratification in low pH oxic and suboxic macroscopic growths along an acid mine drainage.</title>
        <authorList>
            <person name="Mendez-Garcia C."/>
            <person name="Mesa V."/>
            <person name="Sprenger R.R."/>
            <person name="Richter M."/>
            <person name="Diez M.S."/>
            <person name="Solano J."/>
            <person name="Bargiela R."/>
            <person name="Golyshina O.V."/>
            <person name="Manteca A."/>
            <person name="Ramos J.L."/>
            <person name="Gallego J.R."/>
            <person name="Llorente I."/>
            <person name="Martins Dos Santos V.A."/>
            <person name="Jensen O.N."/>
            <person name="Pelaez A.I."/>
            <person name="Sanchez J."/>
            <person name="Ferrer M."/>
        </authorList>
    </citation>
    <scope>NUCLEOTIDE SEQUENCE</scope>
</reference>
<dbReference type="InterPro" id="IPR000652">
    <property type="entry name" value="Triosephosphate_isomerase"/>
</dbReference>
<keyword evidence="1 2" id="KW-0413">Isomerase</keyword>